<dbReference type="NCBIfam" id="TIGR00150">
    <property type="entry name" value="T6A_YjeE"/>
    <property type="match status" value="1"/>
</dbReference>
<accession>A0ABW5SFC8</accession>
<keyword evidence="5" id="KW-0819">tRNA processing</keyword>
<keyword evidence="8" id="KW-0067">ATP-binding</keyword>
<keyword evidence="12" id="KW-1185">Reference proteome</keyword>
<dbReference type="EMBL" id="JBHULZ010000040">
    <property type="protein sequence ID" value="MFD2697873.1"/>
    <property type="molecule type" value="Genomic_DNA"/>
</dbReference>
<comment type="caution">
    <text evidence="11">The sequence shown here is derived from an EMBL/GenBank/DDBJ whole genome shotgun (WGS) entry which is preliminary data.</text>
</comment>
<gene>
    <name evidence="11" type="primary">tsaE</name>
    <name evidence="11" type="ORF">ACFSQ0_07705</name>
</gene>
<protein>
    <recommendedName>
        <fullName evidence="3">tRNA threonylcarbamoyladenosine biosynthesis protein TsaE</fullName>
    </recommendedName>
    <alternativeName>
        <fullName evidence="10">t(6)A37 threonylcarbamoyladenosine biosynthesis protein TsaE</fullName>
    </alternativeName>
</protein>
<dbReference type="Gene3D" id="3.40.50.300">
    <property type="entry name" value="P-loop containing nucleotide triphosphate hydrolases"/>
    <property type="match status" value="1"/>
</dbReference>
<evidence type="ECO:0000256" key="7">
    <source>
        <dbReference type="ARBA" id="ARBA00022741"/>
    </source>
</evidence>
<dbReference type="PANTHER" id="PTHR33540">
    <property type="entry name" value="TRNA THREONYLCARBAMOYLADENOSINE BIOSYNTHESIS PROTEIN TSAE"/>
    <property type="match status" value="1"/>
</dbReference>
<keyword evidence="6" id="KW-0479">Metal-binding</keyword>
<evidence type="ECO:0000256" key="3">
    <source>
        <dbReference type="ARBA" id="ARBA00019010"/>
    </source>
</evidence>
<name>A0ABW5SFC8_9FLAO</name>
<dbReference type="Proteomes" id="UP001597357">
    <property type="component" value="Unassembled WGS sequence"/>
</dbReference>
<dbReference type="RefSeq" id="WP_379046516.1">
    <property type="nucleotide sequence ID" value="NZ_JBHULZ010000040.1"/>
</dbReference>
<dbReference type="InterPro" id="IPR027417">
    <property type="entry name" value="P-loop_NTPase"/>
</dbReference>
<keyword evidence="7" id="KW-0547">Nucleotide-binding</keyword>
<reference evidence="12" key="1">
    <citation type="journal article" date="2019" name="Int. J. Syst. Evol. Microbiol.">
        <title>The Global Catalogue of Microorganisms (GCM) 10K type strain sequencing project: providing services to taxonomists for standard genome sequencing and annotation.</title>
        <authorList>
            <consortium name="The Broad Institute Genomics Platform"/>
            <consortium name="The Broad Institute Genome Sequencing Center for Infectious Disease"/>
            <person name="Wu L."/>
            <person name="Ma J."/>
        </authorList>
    </citation>
    <scope>NUCLEOTIDE SEQUENCE [LARGE SCALE GENOMIC DNA]</scope>
    <source>
        <strain evidence="12">KCTC 42255</strain>
    </source>
</reference>
<evidence type="ECO:0000256" key="8">
    <source>
        <dbReference type="ARBA" id="ARBA00022840"/>
    </source>
</evidence>
<keyword evidence="9" id="KW-0460">Magnesium</keyword>
<evidence type="ECO:0000256" key="6">
    <source>
        <dbReference type="ARBA" id="ARBA00022723"/>
    </source>
</evidence>
<evidence type="ECO:0000256" key="5">
    <source>
        <dbReference type="ARBA" id="ARBA00022694"/>
    </source>
</evidence>
<sequence length="138" mass="16193">MNLTYTIESIDQIAQQLIDKIKQEPLPILFEGEMGAGKTTLIKAMVKALDSQDRVSSPTFSLVNEYHSPSGPIFHFDFYRINHEEEAYDIGFEEYLNQDSWCFIEWPQKITNLLPEKHYLIEIMKKNEFSRALFLDKK</sequence>
<keyword evidence="4" id="KW-0963">Cytoplasm</keyword>
<organism evidence="11 12">
    <name type="scientific">Mesonia sediminis</name>
    <dbReference type="NCBI Taxonomy" id="1703946"/>
    <lineage>
        <taxon>Bacteria</taxon>
        <taxon>Pseudomonadati</taxon>
        <taxon>Bacteroidota</taxon>
        <taxon>Flavobacteriia</taxon>
        <taxon>Flavobacteriales</taxon>
        <taxon>Flavobacteriaceae</taxon>
        <taxon>Mesonia</taxon>
    </lineage>
</organism>
<evidence type="ECO:0000256" key="10">
    <source>
        <dbReference type="ARBA" id="ARBA00032441"/>
    </source>
</evidence>
<evidence type="ECO:0000313" key="11">
    <source>
        <dbReference type="EMBL" id="MFD2697873.1"/>
    </source>
</evidence>
<dbReference type="SUPFAM" id="SSF52540">
    <property type="entry name" value="P-loop containing nucleoside triphosphate hydrolases"/>
    <property type="match status" value="1"/>
</dbReference>
<comment type="similarity">
    <text evidence="2">Belongs to the TsaE family.</text>
</comment>
<dbReference type="PANTHER" id="PTHR33540:SF2">
    <property type="entry name" value="TRNA THREONYLCARBAMOYLADENOSINE BIOSYNTHESIS PROTEIN TSAE"/>
    <property type="match status" value="1"/>
</dbReference>
<proteinExistence type="inferred from homology"/>
<evidence type="ECO:0000313" key="12">
    <source>
        <dbReference type="Proteomes" id="UP001597357"/>
    </source>
</evidence>
<evidence type="ECO:0000256" key="9">
    <source>
        <dbReference type="ARBA" id="ARBA00022842"/>
    </source>
</evidence>
<evidence type="ECO:0000256" key="4">
    <source>
        <dbReference type="ARBA" id="ARBA00022490"/>
    </source>
</evidence>
<dbReference type="InterPro" id="IPR003442">
    <property type="entry name" value="T6A_TsaE"/>
</dbReference>
<dbReference type="Pfam" id="PF02367">
    <property type="entry name" value="TsaE"/>
    <property type="match status" value="1"/>
</dbReference>
<evidence type="ECO:0000256" key="1">
    <source>
        <dbReference type="ARBA" id="ARBA00004496"/>
    </source>
</evidence>
<comment type="subcellular location">
    <subcellularLocation>
        <location evidence="1">Cytoplasm</location>
    </subcellularLocation>
</comment>
<evidence type="ECO:0000256" key="2">
    <source>
        <dbReference type="ARBA" id="ARBA00007599"/>
    </source>
</evidence>